<organism evidence="2 3">
    <name type="scientific">Kiloniella antarctica</name>
    <dbReference type="NCBI Taxonomy" id="1550907"/>
    <lineage>
        <taxon>Bacteria</taxon>
        <taxon>Pseudomonadati</taxon>
        <taxon>Pseudomonadota</taxon>
        <taxon>Alphaproteobacteria</taxon>
        <taxon>Rhodospirillales</taxon>
        <taxon>Kiloniellaceae</taxon>
        <taxon>Kiloniella</taxon>
    </lineage>
</organism>
<keyword evidence="3" id="KW-1185">Reference proteome</keyword>
<reference evidence="3" key="1">
    <citation type="journal article" date="2019" name="Int. J. Syst. Evol. Microbiol.">
        <title>The Global Catalogue of Microorganisms (GCM) 10K type strain sequencing project: providing services to taxonomists for standard genome sequencing and annotation.</title>
        <authorList>
            <consortium name="The Broad Institute Genomics Platform"/>
            <consortium name="The Broad Institute Genome Sequencing Center for Infectious Disease"/>
            <person name="Wu L."/>
            <person name="Ma J."/>
        </authorList>
    </citation>
    <scope>NUCLEOTIDE SEQUENCE [LARGE SCALE GENOMIC DNA]</scope>
    <source>
        <strain evidence="3">CGMCC 4.7192</strain>
    </source>
</reference>
<keyword evidence="1" id="KW-0812">Transmembrane</keyword>
<proteinExistence type="predicted"/>
<sequence length="102" mass="11726">MAKFFRLLGWFFLAIAFLSFVSDVWAFFQTGNLNFSQLGENWYSLHAGSLNLLQAITERYISPYAWDYGFSQLLFLPTLVVMTVIGGLLTLFSSNSSKKRRH</sequence>
<keyword evidence="1" id="KW-0472">Membrane</keyword>
<evidence type="ECO:0000313" key="2">
    <source>
        <dbReference type="EMBL" id="MFD2204521.1"/>
    </source>
</evidence>
<feature type="transmembrane region" description="Helical" evidence="1">
    <location>
        <begin position="73"/>
        <end position="92"/>
    </location>
</feature>
<accession>A0ABW5BGG6</accession>
<dbReference type="RefSeq" id="WP_380248189.1">
    <property type="nucleotide sequence ID" value="NZ_JBHUII010000001.1"/>
</dbReference>
<keyword evidence="1" id="KW-1133">Transmembrane helix</keyword>
<gene>
    <name evidence="2" type="ORF">ACFSKO_02815</name>
</gene>
<dbReference type="Proteomes" id="UP001597294">
    <property type="component" value="Unassembled WGS sequence"/>
</dbReference>
<comment type="caution">
    <text evidence="2">The sequence shown here is derived from an EMBL/GenBank/DDBJ whole genome shotgun (WGS) entry which is preliminary data.</text>
</comment>
<evidence type="ECO:0000256" key="1">
    <source>
        <dbReference type="SAM" id="Phobius"/>
    </source>
</evidence>
<dbReference type="EMBL" id="JBHUII010000001">
    <property type="protein sequence ID" value="MFD2204521.1"/>
    <property type="molecule type" value="Genomic_DNA"/>
</dbReference>
<name>A0ABW5BGG6_9PROT</name>
<evidence type="ECO:0000313" key="3">
    <source>
        <dbReference type="Proteomes" id="UP001597294"/>
    </source>
</evidence>
<protein>
    <submittedName>
        <fullName evidence="2">Uncharacterized protein</fullName>
    </submittedName>
</protein>